<sequence length="90" mass="10633">MHRLYSNSTPRVTARGVLALTITIRRPIYMDDQFLKTIIDSVPGHLSAERIENFKIRREAQLRRLMAWYGVNRDRAKEIQAEMGFPYIRL</sequence>
<accession>A0A8S5MWZ8</accession>
<proteinExistence type="predicted"/>
<protein>
    <submittedName>
        <fullName evidence="1">Uncharacterized protein</fullName>
    </submittedName>
</protein>
<name>A0A8S5MWZ8_9CAUD</name>
<evidence type="ECO:0000313" key="1">
    <source>
        <dbReference type="EMBL" id="DAD86704.1"/>
    </source>
</evidence>
<dbReference type="EMBL" id="BK015006">
    <property type="protein sequence ID" value="DAD86704.1"/>
    <property type="molecule type" value="Genomic_DNA"/>
</dbReference>
<organism evidence="1">
    <name type="scientific">Myoviridae sp. ct3wi9</name>
    <dbReference type="NCBI Taxonomy" id="2826610"/>
    <lineage>
        <taxon>Viruses</taxon>
        <taxon>Duplodnaviria</taxon>
        <taxon>Heunggongvirae</taxon>
        <taxon>Uroviricota</taxon>
        <taxon>Caudoviricetes</taxon>
    </lineage>
</organism>
<reference evidence="1" key="1">
    <citation type="journal article" date="2021" name="Proc. Natl. Acad. Sci. U.S.A.">
        <title>A Catalog of Tens of Thousands of Viruses from Human Metagenomes Reveals Hidden Associations with Chronic Diseases.</title>
        <authorList>
            <person name="Tisza M.J."/>
            <person name="Buck C.B."/>
        </authorList>
    </citation>
    <scope>NUCLEOTIDE SEQUENCE</scope>
    <source>
        <strain evidence="1">Ct3wi9</strain>
    </source>
</reference>